<sequence>MKDDGYMTVKQSLLPFILNFMEHKDLAFKLNQLKYSA</sequence>
<dbReference type="AlphaFoldDB" id="A0A2P2PXM2"/>
<proteinExistence type="predicted"/>
<organism evidence="1">
    <name type="scientific">Rhizophora mucronata</name>
    <name type="common">Asiatic mangrove</name>
    <dbReference type="NCBI Taxonomy" id="61149"/>
    <lineage>
        <taxon>Eukaryota</taxon>
        <taxon>Viridiplantae</taxon>
        <taxon>Streptophyta</taxon>
        <taxon>Embryophyta</taxon>
        <taxon>Tracheophyta</taxon>
        <taxon>Spermatophyta</taxon>
        <taxon>Magnoliopsida</taxon>
        <taxon>eudicotyledons</taxon>
        <taxon>Gunneridae</taxon>
        <taxon>Pentapetalae</taxon>
        <taxon>rosids</taxon>
        <taxon>fabids</taxon>
        <taxon>Malpighiales</taxon>
        <taxon>Rhizophoraceae</taxon>
        <taxon>Rhizophora</taxon>
    </lineage>
</organism>
<protein>
    <submittedName>
        <fullName evidence="1">Uncharacterized protein</fullName>
    </submittedName>
</protein>
<reference evidence="1" key="1">
    <citation type="submission" date="2018-02" db="EMBL/GenBank/DDBJ databases">
        <title>Rhizophora mucronata_Transcriptome.</title>
        <authorList>
            <person name="Meera S.P."/>
            <person name="Sreeshan A."/>
            <person name="Augustine A."/>
        </authorList>
    </citation>
    <scope>NUCLEOTIDE SEQUENCE</scope>
    <source>
        <tissue evidence="1">Leaf</tissue>
    </source>
</reference>
<accession>A0A2P2PXM2</accession>
<evidence type="ECO:0000313" key="1">
    <source>
        <dbReference type="EMBL" id="MBX59435.1"/>
    </source>
</evidence>
<dbReference type="EMBL" id="GGEC01078951">
    <property type="protein sequence ID" value="MBX59435.1"/>
    <property type="molecule type" value="Transcribed_RNA"/>
</dbReference>
<name>A0A2P2PXM2_RHIMU</name>